<evidence type="ECO:0000256" key="4">
    <source>
        <dbReference type="ARBA" id="ARBA00022989"/>
    </source>
</evidence>
<dbReference type="AlphaFoldDB" id="A0A918GYN0"/>
<keyword evidence="3 8" id="KW-0812">Transmembrane</keyword>
<keyword evidence="6" id="KW-0046">Antibiotic resistance</keyword>
<dbReference type="GO" id="GO:0022857">
    <property type="term" value="F:transmembrane transporter activity"/>
    <property type="evidence" value="ECO:0007669"/>
    <property type="project" value="InterPro"/>
</dbReference>
<feature type="domain" description="Major facilitator superfamily (MFS) profile" evidence="9">
    <location>
        <begin position="1"/>
        <end position="176"/>
    </location>
</feature>
<protein>
    <recommendedName>
        <fullName evidence="9">Major facilitator superfamily (MFS) profile domain-containing protein</fullName>
    </recommendedName>
</protein>
<dbReference type="Gene3D" id="1.20.1250.20">
    <property type="entry name" value="MFS general substrate transporter like domains"/>
    <property type="match status" value="1"/>
</dbReference>
<dbReference type="GO" id="GO:0005886">
    <property type="term" value="C:plasma membrane"/>
    <property type="evidence" value="ECO:0007669"/>
    <property type="project" value="UniProtKB-SubCell"/>
</dbReference>
<dbReference type="EMBL" id="BMQQ01000004">
    <property type="protein sequence ID" value="GGT24569.1"/>
    <property type="molecule type" value="Genomic_DNA"/>
</dbReference>
<feature type="transmembrane region" description="Helical" evidence="8">
    <location>
        <begin position="87"/>
        <end position="110"/>
    </location>
</feature>
<evidence type="ECO:0000313" key="10">
    <source>
        <dbReference type="EMBL" id="GGT24569.1"/>
    </source>
</evidence>
<dbReference type="SUPFAM" id="SSF103473">
    <property type="entry name" value="MFS general substrate transporter"/>
    <property type="match status" value="1"/>
</dbReference>
<evidence type="ECO:0000256" key="8">
    <source>
        <dbReference type="SAM" id="Phobius"/>
    </source>
</evidence>
<dbReference type="Pfam" id="PF07690">
    <property type="entry name" value="MFS_1"/>
    <property type="match status" value="1"/>
</dbReference>
<reference evidence="10" key="1">
    <citation type="journal article" date="2014" name="Int. J. Syst. Evol. Microbiol.">
        <title>Complete genome sequence of Corynebacterium casei LMG S-19264T (=DSM 44701T), isolated from a smear-ripened cheese.</title>
        <authorList>
            <consortium name="US DOE Joint Genome Institute (JGI-PGF)"/>
            <person name="Walter F."/>
            <person name="Albersmeier A."/>
            <person name="Kalinowski J."/>
            <person name="Ruckert C."/>
        </authorList>
    </citation>
    <scope>NUCLEOTIDE SEQUENCE</scope>
    <source>
        <strain evidence="10">JCM 3172</strain>
    </source>
</reference>
<evidence type="ECO:0000256" key="3">
    <source>
        <dbReference type="ARBA" id="ARBA00022692"/>
    </source>
</evidence>
<evidence type="ECO:0000256" key="2">
    <source>
        <dbReference type="ARBA" id="ARBA00022448"/>
    </source>
</evidence>
<feature type="region of interest" description="Disordered" evidence="7">
    <location>
        <begin position="1"/>
        <end position="26"/>
    </location>
</feature>
<dbReference type="PANTHER" id="PTHR42718">
    <property type="entry name" value="MAJOR FACILITATOR SUPERFAMILY MULTIDRUG TRANSPORTER MFSC"/>
    <property type="match status" value="1"/>
</dbReference>
<dbReference type="GO" id="GO:0046677">
    <property type="term" value="P:response to antibiotic"/>
    <property type="evidence" value="ECO:0007669"/>
    <property type="project" value="UniProtKB-KW"/>
</dbReference>
<dbReference type="InterPro" id="IPR020846">
    <property type="entry name" value="MFS_dom"/>
</dbReference>
<evidence type="ECO:0000256" key="5">
    <source>
        <dbReference type="ARBA" id="ARBA00023136"/>
    </source>
</evidence>
<evidence type="ECO:0000259" key="9">
    <source>
        <dbReference type="PROSITE" id="PS50850"/>
    </source>
</evidence>
<dbReference type="RefSeq" id="WP_019885295.1">
    <property type="nucleotide sequence ID" value="NZ_BMQQ01000004.1"/>
</dbReference>
<feature type="transmembrane region" description="Helical" evidence="8">
    <location>
        <begin position="59"/>
        <end position="81"/>
    </location>
</feature>
<keyword evidence="2" id="KW-0813">Transport</keyword>
<dbReference type="InterPro" id="IPR011701">
    <property type="entry name" value="MFS"/>
</dbReference>
<evidence type="ECO:0000256" key="6">
    <source>
        <dbReference type="ARBA" id="ARBA00023251"/>
    </source>
</evidence>
<keyword evidence="5 8" id="KW-0472">Membrane</keyword>
<dbReference type="Proteomes" id="UP000619486">
    <property type="component" value="Unassembled WGS sequence"/>
</dbReference>
<dbReference type="PROSITE" id="PS50850">
    <property type="entry name" value="MFS"/>
    <property type="match status" value="1"/>
</dbReference>
<proteinExistence type="predicted"/>
<dbReference type="InterPro" id="IPR036259">
    <property type="entry name" value="MFS_trans_sf"/>
</dbReference>
<comment type="subcellular location">
    <subcellularLocation>
        <location evidence="1">Cell membrane</location>
        <topology evidence="1">Multi-pass membrane protein</topology>
    </subcellularLocation>
</comment>
<accession>A0A918GYN0</accession>
<organism evidence="10 11">
    <name type="scientific">Streptomyces purpureus</name>
    <dbReference type="NCBI Taxonomy" id="1951"/>
    <lineage>
        <taxon>Bacteria</taxon>
        <taxon>Bacillati</taxon>
        <taxon>Actinomycetota</taxon>
        <taxon>Actinomycetes</taxon>
        <taxon>Kitasatosporales</taxon>
        <taxon>Streptomycetaceae</taxon>
        <taxon>Streptomyces</taxon>
    </lineage>
</organism>
<reference evidence="10" key="2">
    <citation type="submission" date="2020-09" db="EMBL/GenBank/DDBJ databases">
        <authorList>
            <person name="Sun Q."/>
            <person name="Ohkuma M."/>
        </authorList>
    </citation>
    <scope>NUCLEOTIDE SEQUENCE</scope>
    <source>
        <strain evidence="10">JCM 3172</strain>
    </source>
</reference>
<keyword evidence="4 8" id="KW-1133">Transmembrane helix</keyword>
<feature type="transmembrane region" description="Helical" evidence="8">
    <location>
        <begin position="131"/>
        <end position="149"/>
    </location>
</feature>
<sequence>MDRLNIDTGGAAITSTRRADDPSATDMARTSGHMAFGPLLLAAVNIASAKVAARYGPRLPIVTGQLVAVGGLLLLLTVGPATPLPPLAVTLVPLALGCGFSLPPLIAAMMEAMPADRAGTAAGLLNAVRRTAGGLAIAVFGSLVAGGFATGLRTSLLVSAVLLTVTTAASLRLPRA</sequence>
<evidence type="ECO:0000313" key="11">
    <source>
        <dbReference type="Proteomes" id="UP000619486"/>
    </source>
</evidence>
<comment type="caution">
    <text evidence="10">The sequence shown here is derived from an EMBL/GenBank/DDBJ whole genome shotgun (WGS) entry which is preliminary data.</text>
</comment>
<dbReference type="PANTHER" id="PTHR42718:SF9">
    <property type="entry name" value="MAJOR FACILITATOR SUPERFAMILY MULTIDRUG TRANSPORTER MFSC"/>
    <property type="match status" value="1"/>
</dbReference>
<evidence type="ECO:0000256" key="1">
    <source>
        <dbReference type="ARBA" id="ARBA00004651"/>
    </source>
</evidence>
<gene>
    <name evidence="10" type="ORF">GCM10014713_17120</name>
</gene>
<keyword evidence="11" id="KW-1185">Reference proteome</keyword>
<name>A0A918GYN0_9ACTN</name>
<evidence type="ECO:0000256" key="7">
    <source>
        <dbReference type="SAM" id="MobiDB-lite"/>
    </source>
</evidence>
<feature type="transmembrane region" description="Helical" evidence="8">
    <location>
        <begin position="155"/>
        <end position="173"/>
    </location>
</feature>